<proteinExistence type="predicted"/>
<evidence type="ECO:0000313" key="1">
    <source>
        <dbReference type="EMBL" id="MEJ8850641.1"/>
    </source>
</evidence>
<protein>
    <recommendedName>
        <fullName evidence="3">RanBP2-type domain-containing protein</fullName>
    </recommendedName>
</protein>
<evidence type="ECO:0000313" key="2">
    <source>
        <dbReference type="Proteomes" id="UP001385892"/>
    </source>
</evidence>
<dbReference type="Proteomes" id="UP001385892">
    <property type="component" value="Unassembled WGS sequence"/>
</dbReference>
<evidence type="ECO:0008006" key="3">
    <source>
        <dbReference type="Google" id="ProtNLM"/>
    </source>
</evidence>
<dbReference type="RefSeq" id="WP_340346037.1">
    <property type="nucleotide sequence ID" value="NZ_JBBKZT010000016.1"/>
</dbReference>
<gene>
    <name evidence="1" type="ORF">WKW82_28655</name>
</gene>
<sequence length="128" mass="13347">MNPVPTSLDLDAGETMVPVAFGSLLDLARLRIGGASAETCDACNTINPVHARACKCCAHKLPAFHATMRPGPGSAAINTVLYGNVLAEADRMWTALCAALSLMARSPWVAAPAQPEFARGMVATGPRK</sequence>
<reference evidence="1 2" key="1">
    <citation type="submission" date="2024-03" db="EMBL/GenBank/DDBJ databases">
        <title>Novel species of the genus Variovorax.</title>
        <authorList>
            <person name="Liu Q."/>
            <person name="Xin Y.-H."/>
        </authorList>
    </citation>
    <scope>NUCLEOTIDE SEQUENCE [LARGE SCALE GENOMIC DNA]</scope>
    <source>
        <strain evidence="1 2">KACC 18900</strain>
    </source>
</reference>
<dbReference type="EMBL" id="JBBKZT010000016">
    <property type="protein sequence ID" value="MEJ8850641.1"/>
    <property type="molecule type" value="Genomic_DNA"/>
</dbReference>
<comment type="caution">
    <text evidence="1">The sequence shown here is derived from an EMBL/GenBank/DDBJ whole genome shotgun (WGS) entry which is preliminary data.</text>
</comment>
<name>A0ABU8WSX2_9BURK</name>
<organism evidence="1 2">
    <name type="scientific">Variovorax rhizosphaerae</name>
    <dbReference type="NCBI Taxonomy" id="1836200"/>
    <lineage>
        <taxon>Bacteria</taxon>
        <taxon>Pseudomonadati</taxon>
        <taxon>Pseudomonadota</taxon>
        <taxon>Betaproteobacteria</taxon>
        <taxon>Burkholderiales</taxon>
        <taxon>Comamonadaceae</taxon>
        <taxon>Variovorax</taxon>
    </lineage>
</organism>
<keyword evidence="2" id="KW-1185">Reference proteome</keyword>
<accession>A0ABU8WSX2</accession>